<evidence type="ECO:0000313" key="7">
    <source>
        <dbReference type="EMBL" id="KAJ3738482.1"/>
    </source>
</evidence>
<keyword evidence="3" id="KW-0206">Cytoskeleton</keyword>
<dbReference type="SUPFAM" id="SSF143575">
    <property type="entry name" value="GAS2 domain-like"/>
    <property type="match status" value="1"/>
</dbReference>
<dbReference type="InterPro" id="IPR003108">
    <property type="entry name" value="GAR_dom"/>
</dbReference>
<accession>A0A9W8TSS0</accession>
<gene>
    <name evidence="7" type="ORF">DFH05DRAFT_1604468</name>
    <name evidence="6" type="ORF">DFH05DRAFT_1604665</name>
    <name evidence="8" type="ORF">F5890DRAFT_1569633</name>
</gene>
<reference evidence="7" key="2">
    <citation type="submission" date="2022-08" db="EMBL/GenBank/DDBJ databases">
        <authorList>
            <consortium name="DOE Joint Genome Institute"/>
            <person name="Min B."/>
            <person name="Sierra-Patev S."/>
            <person name="Naranjo-Ortiz M."/>
            <person name="Looney B."/>
            <person name="Konkel Z."/>
            <person name="Slot J.C."/>
            <person name="Sakamoto Y."/>
            <person name="Steenwyk J.L."/>
            <person name="Rokas A."/>
            <person name="Carro J."/>
            <person name="Camarero S."/>
            <person name="Ferreira P."/>
            <person name="Molpeceres G."/>
            <person name="Ruiz-duenas F.J."/>
            <person name="Serrano A."/>
            <person name="Henrissat B."/>
            <person name="Drula E."/>
            <person name="Hughes K.W."/>
            <person name="Mata J.L."/>
            <person name="Ishikawa N.K."/>
            <person name="Vargas-Isla R."/>
            <person name="Ushijima S."/>
            <person name="Smith C.A."/>
            <person name="Ahrendt S."/>
            <person name="Andreopoulos W."/>
            <person name="He G."/>
            <person name="LaButti K."/>
            <person name="Lipzen A."/>
            <person name="Ng V."/>
            <person name="Riley R."/>
            <person name="Sandor L."/>
            <person name="Barry K."/>
            <person name="Martinez A.T."/>
            <person name="Xiao Y."/>
            <person name="Gibbons J.G."/>
            <person name="Terashima K."/>
            <person name="Hibbett D.S."/>
            <person name="Grigoriev I.V."/>
        </authorList>
    </citation>
    <scope>NUCLEOTIDE SEQUENCE</scope>
    <source>
        <strain evidence="7">TFB7810</strain>
    </source>
</reference>
<comment type="subcellular location">
    <subcellularLocation>
        <location evidence="1">Cytoplasm</location>
        <location evidence="1">Cytoskeleton</location>
    </subcellularLocation>
</comment>
<evidence type="ECO:0000313" key="6">
    <source>
        <dbReference type="EMBL" id="KAJ3738407.1"/>
    </source>
</evidence>
<reference evidence="8" key="1">
    <citation type="submission" date="2022-08" db="EMBL/GenBank/DDBJ databases">
        <authorList>
            <consortium name="DOE Joint Genome Institute"/>
            <person name="Min B."/>
            <person name="Riley R."/>
            <person name="Sierra-Patev S."/>
            <person name="Naranjo-Ortiz M."/>
            <person name="Looney B."/>
            <person name="Konkel Z."/>
            <person name="Slot J.C."/>
            <person name="Sakamoto Y."/>
            <person name="Steenwyk J.L."/>
            <person name="Rokas A."/>
            <person name="Carro J."/>
            <person name="Camarero S."/>
            <person name="Ferreira P."/>
            <person name="Molpeceres G."/>
            <person name="Ruiz-Duenas F.J."/>
            <person name="Serrano A."/>
            <person name="Henrissat B."/>
            <person name="Drula E."/>
            <person name="Hughes K.W."/>
            <person name="Mata J.L."/>
            <person name="Ishikawa N.K."/>
            <person name="Vargas-Isla R."/>
            <person name="Ushijima S."/>
            <person name="Smith C.A."/>
            <person name="Ahrendt S."/>
            <person name="Andreopoulos W."/>
            <person name="He G."/>
            <person name="Labutti K."/>
            <person name="Lipzen A."/>
            <person name="Ng V."/>
            <person name="Sandor L."/>
            <person name="Barry K."/>
            <person name="Martinez A.T."/>
            <person name="Xiao Y."/>
            <person name="Gibbons J.G."/>
            <person name="Terashima K."/>
            <person name="Hibbett D.S."/>
            <person name="Grigoriev I.V."/>
        </authorList>
    </citation>
    <scope>NUCLEOTIDE SEQUENCE</scope>
    <source>
        <strain evidence="8">TFB7829</strain>
    </source>
</reference>
<dbReference type="Pfam" id="PF08580">
    <property type="entry name" value="KAR9"/>
    <property type="match status" value="1"/>
</dbReference>
<comment type="caution">
    <text evidence="7">The sequence shown here is derived from an EMBL/GenBank/DDBJ whole genome shotgun (WGS) entry which is preliminary data.</text>
</comment>
<dbReference type="Proteomes" id="UP001163850">
    <property type="component" value="Unassembled WGS sequence"/>
</dbReference>
<reference evidence="7 9" key="3">
    <citation type="journal article" date="2023" name="Proc. Natl. Acad. Sci. U.S.A.">
        <title>A global phylogenomic analysis of the shiitake genus Lentinula.</title>
        <authorList>
            <person name="Sierra-Patev S."/>
            <person name="Min B."/>
            <person name="Naranjo-Ortiz M."/>
            <person name="Looney B."/>
            <person name="Konkel Z."/>
            <person name="Slot J.C."/>
            <person name="Sakamoto Y."/>
            <person name="Steenwyk J.L."/>
            <person name="Rokas A."/>
            <person name="Carro J."/>
            <person name="Camarero S."/>
            <person name="Ferreira P."/>
            <person name="Molpeceres G."/>
            <person name="Ruiz-Duenas F.J."/>
            <person name="Serrano A."/>
            <person name="Henrissat B."/>
            <person name="Drula E."/>
            <person name="Hughes K.W."/>
            <person name="Mata J.L."/>
            <person name="Ishikawa N.K."/>
            <person name="Vargas-Isla R."/>
            <person name="Ushijima S."/>
            <person name="Smith C.A."/>
            <person name="Donoghue J."/>
            <person name="Ahrendt S."/>
            <person name="Andreopoulos W."/>
            <person name="He G."/>
            <person name="LaButti K."/>
            <person name="Lipzen A."/>
            <person name="Ng V."/>
            <person name="Riley R."/>
            <person name="Sandor L."/>
            <person name="Barry K."/>
            <person name="Martinez A.T."/>
            <person name="Xiao Y."/>
            <person name="Gibbons J.G."/>
            <person name="Terashima K."/>
            <person name="Grigoriev I.V."/>
            <person name="Hibbett D."/>
        </authorList>
    </citation>
    <scope>NUCLEOTIDE SEQUENCE [LARGE SCALE GENOMIC DNA]</scope>
    <source>
        <strain evidence="7 9">TFB7810</strain>
    </source>
</reference>
<dbReference type="Pfam" id="PF02187">
    <property type="entry name" value="GAS2"/>
    <property type="match status" value="1"/>
</dbReference>
<organism evidence="7 9">
    <name type="scientific">Lentinula detonsa</name>
    <dbReference type="NCBI Taxonomy" id="2804962"/>
    <lineage>
        <taxon>Eukaryota</taxon>
        <taxon>Fungi</taxon>
        <taxon>Dikarya</taxon>
        <taxon>Basidiomycota</taxon>
        <taxon>Agaricomycotina</taxon>
        <taxon>Agaricomycetes</taxon>
        <taxon>Agaricomycetidae</taxon>
        <taxon>Agaricales</taxon>
        <taxon>Marasmiineae</taxon>
        <taxon>Omphalotaceae</taxon>
        <taxon>Lentinula</taxon>
    </lineage>
</organism>
<dbReference type="EMBL" id="MU803165">
    <property type="protein sequence ID" value="KAJ3978454.1"/>
    <property type="molecule type" value="Genomic_DNA"/>
</dbReference>
<evidence type="ECO:0000256" key="1">
    <source>
        <dbReference type="ARBA" id="ARBA00004245"/>
    </source>
</evidence>
<keyword evidence="9" id="KW-1185">Reference proteome</keyword>
<dbReference type="EMBL" id="JANVFU010000030">
    <property type="protein sequence ID" value="KAJ3738482.1"/>
    <property type="molecule type" value="Genomic_DNA"/>
</dbReference>
<dbReference type="AlphaFoldDB" id="A0A9W8TSS0"/>
<dbReference type="PROSITE" id="PS51460">
    <property type="entry name" value="GAR"/>
    <property type="match status" value="1"/>
</dbReference>
<evidence type="ECO:0000313" key="9">
    <source>
        <dbReference type="Proteomes" id="UP001142393"/>
    </source>
</evidence>
<evidence type="ECO:0000256" key="4">
    <source>
        <dbReference type="SAM" id="MobiDB-lite"/>
    </source>
</evidence>
<feature type="region of interest" description="Disordered" evidence="4">
    <location>
        <begin position="210"/>
        <end position="242"/>
    </location>
</feature>
<name>A0A9W8TSS0_9AGAR</name>
<dbReference type="EMBL" id="JANVFU010000037">
    <property type="protein sequence ID" value="KAJ3738407.1"/>
    <property type="molecule type" value="Genomic_DNA"/>
</dbReference>
<evidence type="ECO:0000256" key="2">
    <source>
        <dbReference type="ARBA" id="ARBA00022490"/>
    </source>
</evidence>
<dbReference type="GO" id="GO:0008017">
    <property type="term" value="F:microtubule binding"/>
    <property type="evidence" value="ECO:0007669"/>
    <property type="project" value="InterPro"/>
</dbReference>
<dbReference type="InterPro" id="IPR036534">
    <property type="entry name" value="GAR_dom_sf"/>
</dbReference>
<sequence>MDPLSSMNAGINACGQSKVSETVQRYISYEERRAAVNSTDKVLKRRGHAKIIYGQPLYPVKSTPTIPHNGNDAEGNETATILRKHTTLVAEWEAVQDESKVLREELKEDEWLTVFWTVTDQADRMMSSLEKGVNRCQVRFSSQRSWSPSRSMIPVPTLHLSSPSRPGSSMSIRARSEGPSLTFKVYAARSQTPESALKARAQQVPVYQGTLGRSFREASTSRAPSRSTSRTGAFTPSGTSGLPIHEYVPGNGKDPLDIEVAFVVNSIAHGLLVERVDPPLRRAPGENEEVKAQYAFSNALNRKVVTCKLTTLTRSGKSGMMMTKKVMCHVGGGWQDLSHYILNRRAGM</sequence>
<dbReference type="GO" id="GO:0005856">
    <property type="term" value="C:cytoskeleton"/>
    <property type="evidence" value="ECO:0007669"/>
    <property type="project" value="UniProtKB-SubCell"/>
</dbReference>
<feature type="compositionally biased region" description="Low complexity" evidence="4">
    <location>
        <begin position="218"/>
        <end position="233"/>
    </location>
</feature>
<protein>
    <recommendedName>
        <fullName evidence="5">GAR domain-containing protein</fullName>
    </recommendedName>
</protein>
<feature type="domain" description="GAR" evidence="5">
    <location>
        <begin position="251"/>
        <end position="348"/>
    </location>
</feature>
<dbReference type="Proteomes" id="UP001142393">
    <property type="component" value="Unassembled WGS sequence"/>
</dbReference>
<evidence type="ECO:0000259" key="5">
    <source>
        <dbReference type="PROSITE" id="PS51460"/>
    </source>
</evidence>
<evidence type="ECO:0000256" key="3">
    <source>
        <dbReference type="ARBA" id="ARBA00023212"/>
    </source>
</evidence>
<accession>A0AA38PMS7</accession>
<evidence type="ECO:0000313" key="8">
    <source>
        <dbReference type="EMBL" id="KAJ3978454.1"/>
    </source>
</evidence>
<dbReference type="InterPro" id="IPR013889">
    <property type="entry name" value="Karyogamy_KAR9"/>
</dbReference>
<keyword evidence="2" id="KW-0963">Cytoplasm</keyword>
<proteinExistence type="predicted"/>